<reference evidence="9" key="2">
    <citation type="submission" date="2018-07" db="EMBL/GenBank/DDBJ databases">
        <authorList>
            <person name="Quirk P.G."/>
            <person name="Krulwich T.A."/>
        </authorList>
    </citation>
    <scope>NUCLEOTIDE SEQUENCE</scope>
</reference>
<dbReference type="EMBL" id="UFQS01000091">
    <property type="protein sequence ID" value="SSW99170.1"/>
    <property type="molecule type" value="Genomic_DNA"/>
</dbReference>
<dbReference type="InterPro" id="IPR000998">
    <property type="entry name" value="MAM_dom"/>
</dbReference>
<dbReference type="InterPro" id="IPR000436">
    <property type="entry name" value="Sushi_SCR_CCP_dom"/>
</dbReference>
<evidence type="ECO:0000256" key="1">
    <source>
        <dbReference type="ARBA" id="ARBA00023157"/>
    </source>
</evidence>
<evidence type="ECO:0000256" key="4">
    <source>
        <dbReference type="SAM" id="Phobius"/>
    </source>
</evidence>
<evidence type="ECO:0000256" key="2">
    <source>
        <dbReference type="PROSITE-ProRule" id="PRU00302"/>
    </source>
</evidence>
<dbReference type="InterPro" id="IPR001212">
    <property type="entry name" value="Somatomedin_B_dom"/>
</dbReference>
<dbReference type="PANTHER" id="PTHR23282:SF142">
    <property type="entry name" value="MAM DOMAIN-CONTAINING PROTEIN"/>
    <property type="match status" value="1"/>
</dbReference>
<keyword evidence="2" id="KW-0768">Sushi</keyword>
<dbReference type="Pfam" id="PF00629">
    <property type="entry name" value="MAM"/>
    <property type="match status" value="1"/>
</dbReference>
<name>A0A336KDM8_CULSO</name>
<keyword evidence="4" id="KW-0812">Transmembrane</keyword>
<dbReference type="PROSITE" id="PS00524">
    <property type="entry name" value="SMB_1"/>
    <property type="match status" value="1"/>
</dbReference>
<dbReference type="EMBL" id="UFQT01000091">
    <property type="protein sequence ID" value="SSX19552.1"/>
    <property type="molecule type" value="Genomic_DNA"/>
</dbReference>
<dbReference type="SMART" id="SM00137">
    <property type="entry name" value="MAM"/>
    <property type="match status" value="1"/>
</dbReference>
<feature type="domain" description="Sushi" evidence="6">
    <location>
        <begin position="83"/>
        <end position="136"/>
    </location>
</feature>
<evidence type="ECO:0000313" key="9">
    <source>
        <dbReference type="EMBL" id="SSX19552.1"/>
    </source>
</evidence>
<keyword evidence="1" id="KW-1015">Disulfide bond</keyword>
<dbReference type="SUPFAM" id="SSF49899">
    <property type="entry name" value="Concanavalin A-like lectins/glucanases"/>
    <property type="match status" value="1"/>
</dbReference>
<dbReference type="CDD" id="cd06263">
    <property type="entry name" value="MAM"/>
    <property type="match status" value="1"/>
</dbReference>
<proteinExistence type="predicted"/>
<reference evidence="8" key="1">
    <citation type="submission" date="2018-04" db="EMBL/GenBank/DDBJ databases">
        <authorList>
            <person name="Go L.Y."/>
            <person name="Mitchell J.A."/>
        </authorList>
    </citation>
    <scope>NUCLEOTIDE SEQUENCE</scope>
    <source>
        <tissue evidence="8">Whole organism</tissue>
    </source>
</reference>
<dbReference type="InterPro" id="IPR035976">
    <property type="entry name" value="Sushi/SCR/CCP_sf"/>
</dbReference>
<evidence type="ECO:0000259" key="5">
    <source>
        <dbReference type="PROSITE" id="PS50060"/>
    </source>
</evidence>
<dbReference type="VEuPathDB" id="VectorBase:CSON015032"/>
<dbReference type="SMART" id="SM00032">
    <property type="entry name" value="CCP"/>
    <property type="match status" value="2"/>
</dbReference>
<feature type="transmembrane region" description="Helical" evidence="4">
    <location>
        <begin position="51"/>
        <end position="70"/>
    </location>
</feature>
<comment type="caution">
    <text evidence="2">Lacks conserved residue(s) required for the propagation of feature annotation.</text>
</comment>
<accession>A0A336KDM8</accession>
<dbReference type="PANTHER" id="PTHR23282">
    <property type="entry name" value="APICAL ENDOSOMAL GLYCOPROTEIN PRECURSOR"/>
    <property type="match status" value="1"/>
</dbReference>
<dbReference type="Gene3D" id="2.60.120.200">
    <property type="match status" value="1"/>
</dbReference>
<feature type="region of interest" description="Disordered" evidence="3">
    <location>
        <begin position="473"/>
        <end position="535"/>
    </location>
</feature>
<feature type="domain" description="MAM" evidence="5">
    <location>
        <begin position="198"/>
        <end position="373"/>
    </location>
</feature>
<keyword evidence="4" id="KW-1133">Transmembrane helix</keyword>
<evidence type="ECO:0000259" key="7">
    <source>
        <dbReference type="PROSITE" id="PS50958"/>
    </source>
</evidence>
<evidence type="ECO:0000259" key="6">
    <source>
        <dbReference type="PROSITE" id="PS50923"/>
    </source>
</evidence>
<feature type="transmembrane region" description="Helical" evidence="4">
    <location>
        <begin position="588"/>
        <end position="611"/>
    </location>
</feature>
<organism evidence="8">
    <name type="scientific">Culicoides sonorensis</name>
    <name type="common">Biting midge</name>
    <dbReference type="NCBI Taxonomy" id="179676"/>
    <lineage>
        <taxon>Eukaryota</taxon>
        <taxon>Metazoa</taxon>
        <taxon>Ecdysozoa</taxon>
        <taxon>Arthropoda</taxon>
        <taxon>Hexapoda</taxon>
        <taxon>Insecta</taxon>
        <taxon>Pterygota</taxon>
        <taxon>Neoptera</taxon>
        <taxon>Endopterygota</taxon>
        <taxon>Diptera</taxon>
        <taxon>Nematocera</taxon>
        <taxon>Chironomoidea</taxon>
        <taxon>Ceratopogonidae</taxon>
        <taxon>Ceratopogoninae</taxon>
        <taxon>Culicoides</taxon>
        <taxon>Monoculicoides</taxon>
    </lineage>
</organism>
<feature type="transmembrane region" description="Helical" evidence="4">
    <location>
        <begin position="13"/>
        <end position="30"/>
    </location>
</feature>
<feature type="domain" description="SMB" evidence="7">
    <location>
        <begin position="392"/>
        <end position="450"/>
    </location>
</feature>
<dbReference type="AlphaFoldDB" id="A0A336KDM8"/>
<dbReference type="SUPFAM" id="SSF57535">
    <property type="entry name" value="Complement control module/SCR domain"/>
    <property type="match status" value="2"/>
</dbReference>
<dbReference type="PROSITE" id="PS50958">
    <property type="entry name" value="SMB_2"/>
    <property type="match status" value="1"/>
</dbReference>
<evidence type="ECO:0000313" key="8">
    <source>
        <dbReference type="EMBL" id="SSW99170.1"/>
    </source>
</evidence>
<sequence length="660" mass="74392">MKFNDDPLIMNDLSFIQMTLLLMNYIFKVLREFCFKYKCGNNTKKMHLLPFYLVMCCFFTGFVAGQLSAWQNRRSLRPVGLFRGCETPKLKNGVVRLRQRGRLVNFSCRSPFILHGDRYASCISGRWDVRPPICIKSGCETIKTPENSIIYAQHSNAVITMFCHSGYQRVGSAQTYCDGESWDRPLGVCREITTEIQKSCDFETDDWCGWTQDAHHDFDWKRTNGVYFGKVLSIGPNHDHTIQRPLEGYYIYLDMKDEDVGTKARLVSPSYSANQSENACFRLFYHMYGLSPGKLRVYAKPLSTEILDAVGNDAYKYFEVSGNQGNMWKEGFFNLPIFEEEFQIIIEGTSTRQYDSHIAIDDVELLNGADCDPANGTKTDDDEKEDSDGIFETLSCENRCSEEKTTLLGNASDIITYANGTRIKKCDCFYGCEELNTCCTNYKGICGSATTPEEEIATEPIVVTKKLTSTSTTLKTTRSTSTTTSTTTTSTTPRTIKTTQKVTTTPRTTKTSTSTSTTTQKPTTASSSSSTTTTKIQTTPVKNDIDDILTIAVTPYNDDYSDEEVAHLLPPGQHHLTTLPDQTTDTHYIFYTILTSFIVFGVLIGAAGAVIQYRRRKYDPRNYKQNNGRNGTQGAGDEFSEIRYLTTDEQLDFTLQTPIQ</sequence>
<dbReference type="GO" id="GO:0016020">
    <property type="term" value="C:membrane"/>
    <property type="evidence" value="ECO:0007669"/>
    <property type="project" value="InterPro"/>
</dbReference>
<dbReference type="Gene3D" id="2.10.70.10">
    <property type="entry name" value="Complement Module, domain 1"/>
    <property type="match status" value="2"/>
</dbReference>
<dbReference type="CDD" id="cd00033">
    <property type="entry name" value="CCP"/>
    <property type="match status" value="2"/>
</dbReference>
<keyword evidence="4" id="KW-0472">Membrane</keyword>
<dbReference type="PROSITE" id="PS50060">
    <property type="entry name" value="MAM_2"/>
    <property type="match status" value="1"/>
</dbReference>
<protein>
    <submittedName>
        <fullName evidence="8">CSON015032 protein</fullName>
    </submittedName>
</protein>
<evidence type="ECO:0000256" key="3">
    <source>
        <dbReference type="SAM" id="MobiDB-lite"/>
    </source>
</evidence>
<dbReference type="PROSITE" id="PS50923">
    <property type="entry name" value="SUSHI"/>
    <property type="match status" value="1"/>
</dbReference>
<gene>
    <name evidence="8" type="primary">CSON015032</name>
</gene>
<dbReference type="InterPro" id="IPR013320">
    <property type="entry name" value="ConA-like_dom_sf"/>
</dbReference>
<dbReference type="InterPro" id="IPR051560">
    <property type="entry name" value="MAM_domain-containing"/>
</dbReference>